<dbReference type="EMBL" id="JAWDJW010000986">
    <property type="protein sequence ID" value="KAK3079673.1"/>
    <property type="molecule type" value="Genomic_DNA"/>
</dbReference>
<reference evidence="1" key="1">
    <citation type="submission" date="2024-09" db="EMBL/GenBank/DDBJ databases">
        <title>Black Yeasts Isolated from many extreme environments.</title>
        <authorList>
            <person name="Coleine C."/>
            <person name="Stajich J.E."/>
            <person name="Selbmann L."/>
        </authorList>
    </citation>
    <scope>NUCLEOTIDE SEQUENCE</scope>
    <source>
        <strain evidence="1">CCFEE 5737</strain>
    </source>
</reference>
<organism evidence="1 2">
    <name type="scientific">Coniosporium uncinatum</name>
    <dbReference type="NCBI Taxonomy" id="93489"/>
    <lineage>
        <taxon>Eukaryota</taxon>
        <taxon>Fungi</taxon>
        <taxon>Dikarya</taxon>
        <taxon>Ascomycota</taxon>
        <taxon>Pezizomycotina</taxon>
        <taxon>Dothideomycetes</taxon>
        <taxon>Dothideomycetes incertae sedis</taxon>
        <taxon>Coniosporium</taxon>
    </lineage>
</organism>
<proteinExistence type="predicted"/>
<dbReference type="Proteomes" id="UP001186974">
    <property type="component" value="Unassembled WGS sequence"/>
</dbReference>
<sequence>MPRRHFFRQNNATFPGHQAPFGQPTPNAVPIMPTHGAAAGGGIEWSQQQAAMGFGQHGPGWGGMGGQQQDAMRVDQYGQEYGTGGGRFIPTVGAGDPMQQWQQWQQWQQRQQMQQMGQPAHQGAMAGYWGRAHAGPQQWGGGQGAESDRGAQLGGATGFGRGGPHDGDNHGFGGGHQGGLGQAGLGQGMQGAGGTPVFGNQPRRNEQGPADGFGGARFRGGDATGTFERSGFGRGRSRRRGFGRAGFDGGGLGGAFN</sequence>
<name>A0ACC3DT29_9PEZI</name>
<evidence type="ECO:0000313" key="1">
    <source>
        <dbReference type="EMBL" id="KAK3079673.1"/>
    </source>
</evidence>
<accession>A0ACC3DT29</accession>
<keyword evidence="2" id="KW-1185">Reference proteome</keyword>
<gene>
    <name evidence="1" type="ORF">LTS18_004173</name>
</gene>
<evidence type="ECO:0000313" key="2">
    <source>
        <dbReference type="Proteomes" id="UP001186974"/>
    </source>
</evidence>
<comment type="caution">
    <text evidence="1">The sequence shown here is derived from an EMBL/GenBank/DDBJ whole genome shotgun (WGS) entry which is preliminary data.</text>
</comment>
<protein>
    <submittedName>
        <fullName evidence="1">Uncharacterized protein</fullName>
    </submittedName>
</protein>